<dbReference type="STRING" id="337451.A0A443PVY2"/>
<organism evidence="1 2">
    <name type="scientific">Cinnamomum micranthum f. kanehirae</name>
    <dbReference type="NCBI Taxonomy" id="337451"/>
    <lineage>
        <taxon>Eukaryota</taxon>
        <taxon>Viridiplantae</taxon>
        <taxon>Streptophyta</taxon>
        <taxon>Embryophyta</taxon>
        <taxon>Tracheophyta</taxon>
        <taxon>Spermatophyta</taxon>
        <taxon>Magnoliopsida</taxon>
        <taxon>Magnoliidae</taxon>
        <taxon>Laurales</taxon>
        <taxon>Lauraceae</taxon>
        <taxon>Cinnamomum</taxon>
    </lineage>
</organism>
<dbReference type="PANTHER" id="PTHR48045">
    <property type="entry name" value="UDP-GLYCOSYLTRANSFERASE 72B1"/>
    <property type="match status" value="1"/>
</dbReference>
<dbReference type="PANTHER" id="PTHR48045:SF34">
    <property type="entry name" value="ISOFLAVONE 7-O-GLUCOSYLTRANSFERASE 1-LIKE"/>
    <property type="match status" value="1"/>
</dbReference>
<gene>
    <name evidence="1" type="ORF">CKAN_02423700</name>
</gene>
<comment type="caution">
    <text evidence="1">The sequence shown here is derived from an EMBL/GenBank/DDBJ whole genome shotgun (WGS) entry which is preliminary data.</text>
</comment>
<dbReference type="Proteomes" id="UP000283530">
    <property type="component" value="Unassembled WGS sequence"/>
</dbReference>
<dbReference type="Gene3D" id="3.40.50.2000">
    <property type="entry name" value="Glycogen Phosphorylase B"/>
    <property type="match status" value="1"/>
</dbReference>
<keyword evidence="2" id="KW-1185">Reference proteome</keyword>
<evidence type="ECO:0000313" key="1">
    <source>
        <dbReference type="EMBL" id="RWR94921.1"/>
    </source>
</evidence>
<reference evidence="1 2" key="1">
    <citation type="journal article" date="2019" name="Nat. Plants">
        <title>Stout camphor tree genome fills gaps in understanding of flowering plant genome evolution.</title>
        <authorList>
            <person name="Chaw S.M."/>
            <person name="Liu Y.C."/>
            <person name="Wu Y.W."/>
            <person name="Wang H.Y."/>
            <person name="Lin C.I."/>
            <person name="Wu C.S."/>
            <person name="Ke H.M."/>
            <person name="Chang L.Y."/>
            <person name="Hsu C.Y."/>
            <person name="Yang H.T."/>
            <person name="Sudianto E."/>
            <person name="Hsu M.H."/>
            <person name="Wu K.P."/>
            <person name="Wang L.N."/>
            <person name="Leebens-Mack J.H."/>
            <person name="Tsai I.J."/>
        </authorList>
    </citation>
    <scope>NUCLEOTIDE SEQUENCE [LARGE SCALE GENOMIC DNA]</scope>
    <source>
        <strain evidence="2">cv. Chaw 1501</strain>
        <tissue evidence="1">Young leaves</tissue>
    </source>
</reference>
<dbReference type="SUPFAM" id="SSF53756">
    <property type="entry name" value="UDP-Glycosyltransferase/glycogen phosphorylase"/>
    <property type="match status" value="1"/>
</dbReference>
<dbReference type="AlphaFoldDB" id="A0A443PVY2"/>
<protein>
    <submittedName>
        <fullName evidence="1">UDP-glycosyltransferase 90A1-like protein</fullName>
    </submittedName>
</protein>
<keyword evidence="1" id="KW-0808">Transferase</keyword>
<dbReference type="GO" id="GO:0016740">
    <property type="term" value="F:transferase activity"/>
    <property type="evidence" value="ECO:0007669"/>
    <property type="project" value="UniProtKB-KW"/>
</dbReference>
<sequence>MLAWPMMAEQRLNAKLIVDEVGIGLRIGEGDGVVGWEVVDKTVRELMLGERGKKVRKKVKGLGEAARNAVNEGGHSWQSLDMLLDEVRRNS</sequence>
<proteinExistence type="predicted"/>
<accession>A0A443PVY2</accession>
<evidence type="ECO:0000313" key="2">
    <source>
        <dbReference type="Proteomes" id="UP000283530"/>
    </source>
</evidence>
<dbReference type="EMBL" id="QPKB01000011">
    <property type="protein sequence ID" value="RWR94921.1"/>
    <property type="molecule type" value="Genomic_DNA"/>
</dbReference>
<name>A0A443PVY2_9MAGN</name>